<organism evidence="8 9">
    <name type="scientific">Panacibacter ginsenosidivorans</name>
    <dbReference type="NCBI Taxonomy" id="1813871"/>
    <lineage>
        <taxon>Bacteria</taxon>
        <taxon>Pseudomonadati</taxon>
        <taxon>Bacteroidota</taxon>
        <taxon>Chitinophagia</taxon>
        <taxon>Chitinophagales</taxon>
        <taxon>Chitinophagaceae</taxon>
        <taxon>Panacibacter</taxon>
    </lineage>
</organism>
<dbReference type="GO" id="GO:0005886">
    <property type="term" value="C:plasma membrane"/>
    <property type="evidence" value="ECO:0007669"/>
    <property type="project" value="UniProtKB-SubCell"/>
</dbReference>
<dbReference type="Proteomes" id="UP000321533">
    <property type="component" value="Chromosome"/>
</dbReference>
<proteinExistence type="predicted"/>
<dbReference type="SUPFAM" id="SSF103473">
    <property type="entry name" value="MFS general substrate transporter"/>
    <property type="match status" value="1"/>
</dbReference>
<evidence type="ECO:0000259" key="7">
    <source>
        <dbReference type="PROSITE" id="PS50850"/>
    </source>
</evidence>
<dbReference type="Gene3D" id="1.20.1250.20">
    <property type="entry name" value="MFS general substrate transporter like domains"/>
    <property type="match status" value="1"/>
</dbReference>
<dbReference type="GO" id="GO:0022857">
    <property type="term" value="F:transmembrane transporter activity"/>
    <property type="evidence" value="ECO:0007669"/>
    <property type="project" value="InterPro"/>
</dbReference>
<evidence type="ECO:0000256" key="2">
    <source>
        <dbReference type="ARBA" id="ARBA00022475"/>
    </source>
</evidence>
<dbReference type="PANTHER" id="PTHR43702">
    <property type="entry name" value="L-FUCOSE-PROTON SYMPORTER"/>
    <property type="match status" value="1"/>
</dbReference>
<evidence type="ECO:0000256" key="5">
    <source>
        <dbReference type="ARBA" id="ARBA00023136"/>
    </source>
</evidence>
<feature type="transmembrane region" description="Helical" evidence="6">
    <location>
        <begin position="74"/>
        <end position="94"/>
    </location>
</feature>
<feature type="transmembrane region" description="Helical" evidence="6">
    <location>
        <begin position="12"/>
        <end position="31"/>
    </location>
</feature>
<feature type="transmembrane region" description="Helical" evidence="6">
    <location>
        <begin position="348"/>
        <end position="370"/>
    </location>
</feature>
<dbReference type="Pfam" id="PF07690">
    <property type="entry name" value="MFS_1"/>
    <property type="match status" value="2"/>
</dbReference>
<dbReference type="RefSeq" id="WP_147190314.1">
    <property type="nucleotide sequence ID" value="NZ_CP042435.1"/>
</dbReference>
<feature type="transmembrane region" description="Helical" evidence="6">
    <location>
        <begin position="208"/>
        <end position="229"/>
    </location>
</feature>
<comment type="subcellular location">
    <subcellularLocation>
        <location evidence="1">Cell inner membrane</location>
        <topology evidence="1">Multi-pass membrane protein</topology>
    </subcellularLocation>
</comment>
<dbReference type="PROSITE" id="PS50850">
    <property type="entry name" value="MFS"/>
    <property type="match status" value="1"/>
</dbReference>
<keyword evidence="2" id="KW-1003">Cell membrane</keyword>
<feature type="transmembrane region" description="Helical" evidence="6">
    <location>
        <begin position="249"/>
        <end position="270"/>
    </location>
</feature>
<evidence type="ECO:0000313" key="9">
    <source>
        <dbReference type="Proteomes" id="UP000321533"/>
    </source>
</evidence>
<dbReference type="InterPro" id="IPR036259">
    <property type="entry name" value="MFS_trans_sf"/>
</dbReference>
<dbReference type="PANTHER" id="PTHR43702:SF11">
    <property type="entry name" value="L-FUCOSE-PROTON SYMPORTER"/>
    <property type="match status" value="1"/>
</dbReference>
<evidence type="ECO:0000256" key="4">
    <source>
        <dbReference type="ARBA" id="ARBA00022989"/>
    </source>
</evidence>
<dbReference type="KEGG" id="pgin:FRZ67_14080"/>
<evidence type="ECO:0000256" key="6">
    <source>
        <dbReference type="SAM" id="Phobius"/>
    </source>
</evidence>
<gene>
    <name evidence="8" type="ORF">FRZ67_14080</name>
</gene>
<evidence type="ECO:0000313" key="8">
    <source>
        <dbReference type="EMBL" id="QEC68375.1"/>
    </source>
</evidence>
<feature type="transmembrane region" description="Helical" evidence="6">
    <location>
        <begin position="317"/>
        <end position="336"/>
    </location>
</feature>
<evidence type="ECO:0000256" key="1">
    <source>
        <dbReference type="ARBA" id="ARBA00004429"/>
    </source>
</evidence>
<feature type="transmembrane region" description="Helical" evidence="6">
    <location>
        <begin position="134"/>
        <end position="154"/>
    </location>
</feature>
<dbReference type="InterPro" id="IPR020846">
    <property type="entry name" value="MFS_dom"/>
</dbReference>
<reference evidence="8 9" key="1">
    <citation type="journal article" date="2016" name="Int. J. Syst. Evol. Microbiol.">
        <title>Panacibacter ginsenosidivorans gen. nov., sp. nov., with ginsenoside converting activity isolated from soil of a ginseng field.</title>
        <authorList>
            <person name="Siddiqi M.Z."/>
            <person name="Muhammad Shafi S."/>
            <person name="Choi K.D."/>
            <person name="Im W.T."/>
        </authorList>
    </citation>
    <scope>NUCLEOTIDE SEQUENCE [LARGE SCALE GENOMIC DNA]</scope>
    <source>
        <strain evidence="8 9">Gsoil1550</strain>
    </source>
</reference>
<feature type="domain" description="Major facilitator superfamily (MFS) profile" evidence="7">
    <location>
        <begin position="6"/>
        <end position="406"/>
    </location>
</feature>
<dbReference type="InterPro" id="IPR050375">
    <property type="entry name" value="MFS_TsgA-like"/>
</dbReference>
<sequence length="419" mass="45666">MHNWKIKVSLFLNYFVFAILLNSSGIAILQVQNSFGVSKGSAAWIDPCKDFSIAIMSFLVSSYITKIGYRRAMLIALGAIAGICFIIPNVPSFFAVKLLFIAVGACFALIKMSVYSTIGIITKDSKEHISFMNFIESFFMIGNLTLYFVFSSFVDNNNPQSTNWLNAYYVLGILSLLAFLLLLSSVLDESAIKSEAEKPITEQLSDMLKLFLKPVVLAFLASAFLYVLIEQSIQNFLPTFNNKVLLLPATLSIQMGSILAGSTALGRFLAGIVLKKLNWFYVLVACLLLAATLVLIAMPLAKEETGTAATGWLSAPIAAYIFPLIGLLLAPIYPAINSVILTSLPKTHHGFMSGLIIIFSAIGGTVGSLLTGNIFDVYGGQAAFYFSLVPMALLIMCLFFFNKLKKGNDVAEFNTMAGH</sequence>
<keyword evidence="9" id="KW-1185">Reference proteome</keyword>
<feature type="transmembrane region" description="Helical" evidence="6">
    <location>
        <begin position="166"/>
        <end position="187"/>
    </location>
</feature>
<evidence type="ECO:0000256" key="3">
    <source>
        <dbReference type="ARBA" id="ARBA00022692"/>
    </source>
</evidence>
<keyword evidence="3 6" id="KW-0812">Transmembrane</keyword>
<accession>A0A5B8VBH7</accession>
<dbReference type="InterPro" id="IPR011701">
    <property type="entry name" value="MFS"/>
</dbReference>
<feature type="transmembrane region" description="Helical" evidence="6">
    <location>
        <begin position="51"/>
        <end position="69"/>
    </location>
</feature>
<dbReference type="EMBL" id="CP042435">
    <property type="protein sequence ID" value="QEC68375.1"/>
    <property type="molecule type" value="Genomic_DNA"/>
</dbReference>
<keyword evidence="4 6" id="KW-1133">Transmembrane helix</keyword>
<feature type="transmembrane region" description="Helical" evidence="6">
    <location>
        <begin position="382"/>
        <end position="401"/>
    </location>
</feature>
<dbReference type="OrthoDB" id="6395826at2"/>
<feature type="transmembrane region" description="Helical" evidence="6">
    <location>
        <begin position="100"/>
        <end position="122"/>
    </location>
</feature>
<keyword evidence="5 6" id="KW-0472">Membrane</keyword>
<protein>
    <submittedName>
        <fullName evidence="8">MFS transporter</fullName>
    </submittedName>
</protein>
<dbReference type="AlphaFoldDB" id="A0A5B8VBH7"/>
<name>A0A5B8VBH7_9BACT</name>
<feature type="transmembrane region" description="Helical" evidence="6">
    <location>
        <begin position="277"/>
        <end position="297"/>
    </location>
</feature>